<sequence length="411" mass="43209">MPERARSHLWTAARRRRPPLTLVISALVLTALIAGGATAAARSTHPGPAAVPAPAVVAPPLLQPADGATGVSPTAAVGVETGAGTLRAVRLTDAKGAAVPGTLSADQRRWTATGPLSYDGTYTWSGFAVAPDGTSLPLTGTFHTVAPTQLVRARTTIGDGQTVGIAAPIEVRFNRHLDDAAKATVERALSVQTSVPTLGGWAWLPDTAQGSRVHWRPAKYWAPGTTVRMAARLFGLDLGAAGFGAADLTSEFTIGRSQIVKADVNSYRMVVIRDGQQIMDLPASYGLGSDPNRVTRSGIHIVMGKAETVLMSNPAYGYENIPEHWAVRISNNGEFIHANPASAGAQGRRNVTHGCINLSTKDARAYFATALYGDPVEVTGSSVALSAADGDNYDWTIPWERWKSMSALGSE</sequence>
<comment type="caution">
    <text evidence="9">The sequence shown here is derived from an EMBL/GenBank/DDBJ whole genome shotgun (WGS) entry which is preliminary data.</text>
</comment>
<evidence type="ECO:0000313" key="9">
    <source>
        <dbReference type="EMBL" id="MFC5992870.1"/>
    </source>
</evidence>
<dbReference type="InterPro" id="IPR005490">
    <property type="entry name" value="LD_TPept_cat_dom"/>
</dbReference>
<dbReference type="PANTHER" id="PTHR30582">
    <property type="entry name" value="L,D-TRANSPEPTIDASE"/>
    <property type="match status" value="1"/>
</dbReference>
<evidence type="ECO:0000256" key="5">
    <source>
        <dbReference type="ARBA" id="ARBA00023315"/>
    </source>
</evidence>
<dbReference type="Pfam" id="PF03734">
    <property type="entry name" value="YkuD"/>
    <property type="match status" value="1"/>
</dbReference>
<accession>A0ABW1IX27</accession>
<feature type="domain" description="L,D-TPase catalytic" evidence="8">
    <location>
        <begin position="258"/>
        <end position="379"/>
    </location>
</feature>
<organism evidence="9 10">
    <name type="scientific">Pseudonocardia hispaniensis</name>
    <dbReference type="NCBI Taxonomy" id="904933"/>
    <lineage>
        <taxon>Bacteria</taxon>
        <taxon>Bacillati</taxon>
        <taxon>Actinomycetota</taxon>
        <taxon>Actinomycetes</taxon>
        <taxon>Pseudonocardiales</taxon>
        <taxon>Pseudonocardiaceae</taxon>
        <taxon>Pseudonocardia</taxon>
    </lineage>
</organism>
<dbReference type="Gene3D" id="2.60.40.3780">
    <property type="match status" value="1"/>
</dbReference>
<protein>
    <submittedName>
        <fullName evidence="9">Ig-like domain-containing protein</fullName>
    </submittedName>
</protein>
<dbReference type="PANTHER" id="PTHR30582:SF2">
    <property type="entry name" value="L,D-TRANSPEPTIDASE YCIB-RELATED"/>
    <property type="match status" value="1"/>
</dbReference>
<keyword evidence="2" id="KW-0808">Transferase</keyword>
<dbReference type="RefSeq" id="WP_379581867.1">
    <property type="nucleotide sequence ID" value="NZ_JBHSQW010000002.1"/>
</dbReference>
<dbReference type="Proteomes" id="UP001596302">
    <property type="component" value="Unassembled WGS sequence"/>
</dbReference>
<evidence type="ECO:0000256" key="2">
    <source>
        <dbReference type="ARBA" id="ARBA00022679"/>
    </source>
</evidence>
<dbReference type="InterPro" id="IPR038063">
    <property type="entry name" value="Transpep_catalytic_dom"/>
</dbReference>
<gene>
    <name evidence="9" type="ORF">ACFQE5_01445</name>
</gene>
<comment type="pathway">
    <text evidence="1 7">Cell wall biogenesis; peptidoglycan biosynthesis.</text>
</comment>
<feature type="active site" description="Proton donor/acceptor" evidence="7">
    <location>
        <position position="337"/>
    </location>
</feature>
<evidence type="ECO:0000256" key="4">
    <source>
        <dbReference type="ARBA" id="ARBA00022984"/>
    </source>
</evidence>
<dbReference type="PROSITE" id="PS52029">
    <property type="entry name" value="LD_TPASE"/>
    <property type="match status" value="1"/>
</dbReference>
<dbReference type="SUPFAM" id="SSF141523">
    <property type="entry name" value="L,D-transpeptidase catalytic domain-like"/>
    <property type="match status" value="1"/>
</dbReference>
<evidence type="ECO:0000256" key="1">
    <source>
        <dbReference type="ARBA" id="ARBA00004752"/>
    </source>
</evidence>
<keyword evidence="10" id="KW-1185">Reference proteome</keyword>
<reference evidence="10" key="1">
    <citation type="journal article" date="2019" name="Int. J. Syst. Evol. Microbiol.">
        <title>The Global Catalogue of Microorganisms (GCM) 10K type strain sequencing project: providing services to taxonomists for standard genome sequencing and annotation.</title>
        <authorList>
            <consortium name="The Broad Institute Genomics Platform"/>
            <consortium name="The Broad Institute Genome Sequencing Center for Infectious Disease"/>
            <person name="Wu L."/>
            <person name="Ma J."/>
        </authorList>
    </citation>
    <scope>NUCLEOTIDE SEQUENCE [LARGE SCALE GENOMIC DNA]</scope>
    <source>
        <strain evidence="10">CCM 8391</strain>
    </source>
</reference>
<dbReference type="InterPro" id="IPR050979">
    <property type="entry name" value="LD-transpeptidase"/>
</dbReference>
<keyword evidence="3 7" id="KW-0133">Cell shape</keyword>
<keyword evidence="5" id="KW-0012">Acyltransferase</keyword>
<dbReference type="Gene3D" id="2.60.40.3710">
    <property type="match status" value="1"/>
</dbReference>
<evidence type="ECO:0000256" key="3">
    <source>
        <dbReference type="ARBA" id="ARBA00022960"/>
    </source>
</evidence>
<name>A0ABW1IX27_9PSEU</name>
<dbReference type="CDD" id="cd13432">
    <property type="entry name" value="LDT_IgD_like_2"/>
    <property type="match status" value="1"/>
</dbReference>
<dbReference type="EMBL" id="JBHSQW010000002">
    <property type="protein sequence ID" value="MFC5992870.1"/>
    <property type="molecule type" value="Genomic_DNA"/>
</dbReference>
<evidence type="ECO:0000256" key="6">
    <source>
        <dbReference type="ARBA" id="ARBA00023316"/>
    </source>
</evidence>
<evidence type="ECO:0000313" key="10">
    <source>
        <dbReference type="Proteomes" id="UP001596302"/>
    </source>
</evidence>
<proteinExistence type="predicted"/>
<evidence type="ECO:0000256" key="7">
    <source>
        <dbReference type="PROSITE-ProRule" id="PRU01373"/>
    </source>
</evidence>
<dbReference type="InterPro" id="IPR041280">
    <property type="entry name" value="Big_10"/>
</dbReference>
<keyword evidence="4 7" id="KW-0573">Peptidoglycan synthesis</keyword>
<feature type="active site" description="Nucleophile" evidence="7">
    <location>
        <position position="355"/>
    </location>
</feature>
<keyword evidence="6 7" id="KW-0961">Cell wall biogenesis/degradation</keyword>
<evidence type="ECO:0000259" key="8">
    <source>
        <dbReference type="PROSITE" id="PS52029"/>
    </source>
</evidence>
<dbReference type="CDD" id="cd16913">
    <property type="entry name" value="YkuD_like"/>
    <property type="match status" value="1"/>
</dbReference>
<dbReference type="Pfam" id="PF17964">
    <property type="entry name" value="Big_10"/>
    <property type="match status" value="1"/>
</dbReference>
<dbReference type="Gene3D" id="2.40.440.10">
    <property type="entry name" value="L,D-transpeptidase catalytic domain-like"/>
    <property type="match status" value="1"/>
</dbReference>